<sequence length="100" mass="10784">MGFMREVFCQANGNDCRSRRPRADVKGESIISTNPPLLIDLPSSNSGMSLDDAQIANVNPQQLSPNTLQNSSSQAKSWTTNSVQEDGYADLGSKRVSHGS</sequence>
<organism evidence="1 2">
    <name type="scientific">Smallanthus sonchifolius</name>
    <dbReference type="NCBI Taxonomy" id="185202"/>
    <lineage>
        <taxon>Eukaryota</taxon>
        <taxon>Viridiplantae</taxon>
        <taxon>Streptophyta</taxon>
        <taxon>Embryophyta</taxon>
        <taxon>Tracheophyta</taxon>
        <taxon>Spermatophyta</taxon>
        <taxon>Magnoliopsida</taxon>
        <taxon>eudicotyledons</taxon>
        <taxon>Gunneridae</taxon>
        <taxon>Pentapetalae</taxon>
        <taxon>asterids</taxon>
        <taxon>campanulids</taxon>
        <taxon>Asterales</taxon>
        <taxon>Asteraceae</taxon>
        <taxon>Asteroideae</taxon>
        <taxon>Heliantheae alliance</taxon>
        <taxon>Millerieae</taxon>
        <taxon>Smallanthus</taxon>
    </lineage>
</organism>
<name>A0ACB9J0Y6_9ASTR</name>
<evidence type="ECO:0000313" key="1">
    <source>
        <dbReference type="EMBL" id="KAI3813930.1"/>
    </source>
</evidence>
<dbReference type="EMBL" id="CM042023">
    <property type="protein sequence ID" value="KAI3813930.1"/>
    <property type="molecule type" value="Genomic_DNA"/>
</dbReference>
<keyword evidence="2" id="KW-1185">Reference proteome</keyword>
<protein>
    <submittedName>
        <fullName evidence="1">Uncharacterized protein</fullName>
    </submittedName>
</protein>
<evidence type="ECO:0000313" key="2">
    <source>
        <dbReference type="Proteomes" id="UP001056120"/>
    </source>
</evidence>
<gene>
    <name evidence="1" type="ORF">L1987_18665</name>
</gene>
<reference evidence="1 2" key="2">
    <citation type="journal article" date="2022" name="Mol. Ecol. Resour.">
        <title>The genomes of chicory, endive, great burdock and yacon provide insights into Asteraceae paleo-polyploidization history and plant inulin production.</title>
        <authorList>
            <person name="Fan W."/>
            <person name="Wang S."/>
            <person name="Wang H."/>
            <person name="Wang A."/>
            <person name="Jiang F."/>
            <person name="Liu H."/>
            <person name="Zhao H."/>
            <person name="Xu D."/>
            <person name="Zhang Y."/>
        </authorList>
    </citation>
    <scope>NUCLEOTIDE SEQUENCE [LARGE SCALE GENOMIC DNA]</scope>
    <source>
        <strain evidence="2">cv. Yunnan</strain>
        <tissue evidence="1">Leaves</tissue>
    </source>
</reference>
<proteinExistence type="predicted"/>
<dbReference type="Proteomes" id="UP001056120">
    <property type="component" value="Linkage Group LG06"/>
</dbReference>
<accession>A0ACB9J0Y6</accession>
<reference evidence="2" key="1">
    <citation type="journal article" date="2022" name="Mol. Ecol. Resour.">
        <title>The genomes of chicory, endive, great burdock and yacon provide insights into Asteraceae palaeo-polyploidization history and plant inulin production.</title>
        <authorList>
            <person name="Fan W."/>
            <person name="Wang S."/>
            <person name="Wang H."/>
            <person name="Wang A."/>
            <person name="Jiang F."/>
            <person name="Liu H."/>
            <person name="Zhao H."/>
            <person name="Xu D."/>
            <person name="Zhang Y."/>
        </authorList>
    </citation>
    <scope>NUCLEOTIDE SEQUENCE [LARGE SCALE GENOMIC DNA]</scope>
    <source>
        <strain evidence="2">cv. Yunnan</strain>
    </source>
</reference>
<comment type="caution">
    <text evidence="1">The sequence shown here is derived from an EMBL/GenBank/DDBJ whole genome shotgun (WGS) entry which is preliminary data.</text>
</comment>